<evidence type="ECO:0000313" key="2">
    <source>
        <dbReference type="Proteomes" id="UP001153269"/>
    </source>
</evidence>
<dbReference type="EMBL" id="CADEAL010000659">
    <property type="protein sequence ID" value="CAB1423487.1"/>
    <property type="molecule type" value="Genomic_DNA"/>
</dbReference>
<organism evidence="1 2">
    <name type="scientific">Pleuronectes platessa</name>
    <name type="common">European plaice</name>
    <dbReference type="NCBI Taxonomy" id="8262"/>
    <lineage>
        <taxon>Eukaryota</taxon>
        <taxon>Metazoa</taxon>
        <taxon>Chordata</taxon>
        <taxon>Craniata</taxon>
        <taxon>Vertebrata</taxon>
        <taxon>Euteleostomi</taxon>
        <taxon>Actinopterygii</taxon>
        <taxon>Neopterygii</taxon>
        <taxon>Teleostei</taxon>
        <taxon>Neoteleostei</taxon>
        <taxon>Acanthomorphata</taxon>
        <taxon>Carangaria</taxon>
        <taxon>Pleuronectiformes</taxon>
        <taxon>Pleuronectoidei</taxon>
        <taxon>Pleuronectidae</taxon>
        <taxon>Pleuronectes</taxon>
    </lineage>
</organism>
<feature type="non-terminal residue" evidence="1">
    <location>
        <position position="1"/>
    </location>
</feature>
<protein>
    <submittedName>
        <fullName evidence="1">Uncharacterized protein</fullName>
    </submittedName>
</protein>
<gene>
    <name evidence="1" type="ORF">PLEPLA_LOCUS11407</name>
</gene>
<sequence length="101" mass="10835">GVAVIMVDDSTVTELWPSGDSMTGESSERRMEESASSQFLPCCSTVVFLPAPLYIHLHLDHRSLPTAPSALCKQAKAASGAIHADPGSSTFLNFEQIHHVI</sequence>
<accession>A0A9N7U376</accession>
<dbReference type="AlphaFoldDB" id="A0A9N7U376"/>
<proteinExistence type="predicted"/>
<comment type="caution">
    <text evidence="1">The sequence shown here is derived from an EMBL/GenBank/DDBJ whole genome shotgun (WGS) entry which is preliminary data.</text>
</comment>
<evidence type="ECO:0000313" key="1">
    <source>
        <dbReference type="EMBL" id="CAB1423487.1"/>
    </source>
</evidence>
<reference evidence="1" key="1">
    <citation type="submission" date="2020-03" db="EMBL/GenBank/DDBJ databases">
        <authorList>
            <person name="Weist P."/>
        </authorList>
    </citation>
    <scope>NUCLEOTIDE SEQUENCE</scope>
</reference>
<dbReference type="Proteomes" id="UP001153269">
    <property type="component" value="Unassembled WGS sequence"/>
</dbReference>
<name>A0A9N7U376_PLEPL</name>
<keyword evidence="2" id="KW-1185">Reference proteome</keyword>